<evidence type="ECO:0000256" key="2">
    <source>
        <dbReference type="ARBA" id="ARBA00022679"/>
    </source>
</evidence>
<dbReference type="InterPro" id="IPR029063">
    <property type="entry name" value="SAM-dependent_MTases_sf"/>
</dbReference>
<feature type="binding site" evidence="4">
    <location>
        <position position="88"/>
    </location>
    <ligand>
        <name>S-adenosyl-L-methionine</name>
        <dbReference type="ChEBI" id="CHEBI:59789"/>
    </ligand>
</feature>
<dbReference type="PANTHER" id="PTHR10509:SF14">
    <property type="entry name" value="CAFFEOYL-COA O-METHYLTRANSFERASE 3-RELATED"/>
    <property type="match status" value="1"/>
</dbReference>
<keyword evidence="1 4" id="KW-0489">Methyltransferase</keyword>
<evidence type="ECO:0000313" key="6">
    <source>
        <dbReference type="Proteomes" id="UP000092971"/>
    </source>
</evidence>
<comment type="function">
    <text evidence="4">Catalyzes the methylation of 5-hydroxyuridine (ho5U) to form 5-methoxyuridine (mo5U) at position 34 in tRNAs.</text>
</comment>
<gene>
    <name evidence="4" type="primary">trmR</name>
    <name evidence="5" type="ORF">CSTERTH_07320</name>
</gene>
<dbReference type="CDD" id="cd02440">
    <property type="entry name" value="AdoMet_MTases"/>
    <property type="match status" value="1"/>
</dbReference>
<keyword evidence="2 4" id="KW-0808">Transferase</keyword>
<dbReference type="AlphaFoldDB" id="A0A1B1YDL8"/>
<dbReference type="InterPro" id="IPR050362">
    <property type="entry name" value="Cation-dep_OMT"/>
</dbReference>
<keyword evidence="4" id="KW-0479">Metal-binding</keyword>
<protein>
    <recommendedName>
        <fullName evidence="4">tRNA 5-hydroxyuridine methyltransferase</fullName>
        <ecNumber evidence="4">2.1.1.-</ecNumber>
    </recommendedName>
    <alternativeName>
        <fullName evidence="4">ho5U methyltransferase</fullName>
    </alternativeName>
</protein>
<sequence>MENEITYPHINSFLAEIFEQADPLLKEMEELAHKNYIPIIQPESAQLLKILCYISKPERILEIGTAIGYSTIILARSMAENGIVDTVEINEDMIEKACGYIKRAGLEDKIRILNGDAEEVLQCLGTPYDFIFLDAAKGQYIDFLPHCLRLLKPGGVFVTDNVLYRGMVAKKGFIEHKHRTITVKLKEYINLLCRNEELITSIVPAGDGIAVCVKKRKS</sequence>
<dbReference type="EMBL" id="CP014672">
    <property type="protein sequence ID" value="ANW98847.1"/>
    <property type="molecule type" value="Genomic_DNA"/>
</dbReference>
<feature type="binding site" evidence="4">
    <location>
        <position position="134"/>
    </location>
    <ligand>
        <name>Mg(2+)</name>
        <dbReference type="ChEBI" id="CHEBI:18420"/>
    </ligand>
</feature>
<dbReference type="GO" id="GO:0030488">
    <property type="term" value="P:tRNA methylation"/>
    <property type="evidence" value="ECO:0007669"/>
    <property type="project" value="UniProtKB-UniRule"/>
</dbReference>
<comment type="similarity">
    <text evidence="4">Belongs to the class I-like SAM-binding methyltransferase superfamily. Cation-dependent O-methyltransferase family.</text>
</comment>
<keyword evidence="3 4" id="KW-0949">S-adenosyl-L-methionine</keyword>
<dbReference type="Gene3D" id="3.40.50.150">
    <property type="entry name" value="Vaccinia Virus protein VP39"/>
    <property type="match status" value="1"/>
</dbReference>
<feature type="binding site" evidence="4">
    <location>
        <position position="161"/>
    </location>
    <ligand>
        <name>Mg(2+)</name>
        <dbReference type="ChEBI" id="CHEBI:18420"/>
    </ligand>
</feature>
<keyword evidence="4" id="KW-0460">Magnesium</keyword>
<keyword evidence="4" id="KW-0819">tRNA processing</keyword>
<feature type="binding site" evidence="4">
    <location>
        <begin position="116"/>
        <end position="117"/>
    </location>
    <ligand>
        <name>S-adenosyl-L-methionine</name>
        <dbReference type="ChEBI" id="CHEBI:59789"/>
    </ligand>
</feature>
<dbReference type="SUPFAM" id="SSF53335">
    <property type="entry name" value="S-adenosyl-L-methionine-dependent methyltransferases"/>
    <property type="match status" value="1"/>
</dbReference>
<feature type="binding site" evidence="4">
    <location>
        <position position="40"/>
    </location>
    <ligand>
        <name>S-adenosyl-L-methionine</name>
        <dbReference type="ChEBI" id="CHEBI:59789"/>
    </ligand>
</feature>
<dbReference type="PANTHER" id="PTHR10509">
    <property type="entry name" value="O-METHYLTRANSFERASE-RELATED"/>
    <property type="match status" value="1"/>
</dbReference>
<feature type="binding site" evidence="4">
    <location>
        <position position="160"/>
    </location>
    <ligand>
        <name>Mg(2+)</name>
        <dbReference type="ChEBI" id="CHEBI:18420"/>
    </ligand>
</feature>
<feature type="binding site" evidence="4">
    <location>
        <position position="70"/>
    </location>
    <ligand>
        <name>S-adenosyl-L-methionine</name>
        <dbReference type="ChEBI" id="CHEBI:59789"/>
    </ligand>
</feature>
<dbReference type="OrthoDB" id="9799672at2"/>
<dbReference type="GO" id="GO:0000287">
    <property type="term" value="F:magnesium ion binding"/>
    <property type="evidence" value="ECO:0007669"/>
    <property type="project" value="UniProtKB-UniRule"/>
</dbReference>
<dbReference type="GO" id="GO:0008757">
    <property type="term" value="F:S-adenosylmethionine-dependent methyltransferase activity"/>
    <property type="evidence" value="ECO:0007669"/>
    <property type="project" value="TreeGrafter"/>
</dbReference>
<reference evidence="5 6" key="1">
    <citation type="submission" date="2016-02" db="EMBL/GenBank/DDBJ databases">
        <title>Comparison of Clostridium stercorarium subspecies using comparative genomics and transcriptomics.</title>
        <authorList>
            <person name="Schellenberg J."/>
            <person name="Thallinger G."/>
            <person name="Levin D.B."/>
            <person name="Zhang X."/>
            <person name="Alvare G."/>
            <person name="Fristensky B."/>
            <person name="Sparling R."/>
        </authorList>
    </citation>
    <scope>NUCLEOTIDE SEQUENCE [LARGE SCALE GENOMIC DNA]</scope>
    <source>
        <strain evidence="5 6">DSM 2910</strain>
    </source>
</reference>
<dbReference type="GO" id="GO:0016300">
    <property type="term" value="F:tRNA (uridine) methyltransferase activity"/>
    <property type="evidence" value="ECO:0007669"/>
    <property type="project" value="UniProtKB-UniRule"/>
</dbReference>
<comment type="subunit">
    <text evidence="4">Homodimer.</text>
</comment>
<dbReference type="PROSITE" id="PS51682">
    <property type="entry name" value="SAM_OMT_I"/>
    <property type="match status" value="1"/>
</dbReference>
<accession>A0A1B1YDL8</accession>
<dbReference type="Pfam" id="PF01596">
    <property type="entry name" value="Methyltransf_3"/>
    <property type="match status" value="1"/>
</dbReference>
<dbReference type="RefSeq" id="WP_015359169.1">
    <property type="nucleotide sequence ID" value="NZ_CP014672.1"/>
</dbReference>
<dbReference type="InterPro" id="IPR043675">
    <property type="entry name" value="TrmR_methyltr"/>
</dbReference>
<dbReference type="HAMAP" id="MF_02217">
    <property type="entry name" value="TrmR_methyltr"/>
    <property type="match status" value="1"/>
</dbReference>
<evidence type="ECO:0000256" key="4">
    <source>
        <dbReference type="HAMAP-Rule" id="MF_02217"/>
    </source>
</evidence>
<proteinExistence type="inferred from homology"/>
<organism evidence="5 6">
    <name type="scientific">Thermoclostridium stercorarium subsp. thermolacticum DSM 2910</name>
    <dbReference type="NCBI Taxonomy" id="1121336"/>
    <lineage>
        <taxon>Bacteria</taxon>
        <taxon>Bacillati</taxon>
        <taxon>Bacillota</taxon>
        <taxon>Clostridia</taxon>
        <taxon>Eubacteriales</taxon>
        <taxon>Oscillospiraceae</taxon>
        <taxon>Thermoclostridium</taxon>
    </lineage>
</organism>
<dbReference type="EC" id="2.1.1.-" evidence="4"/>
<dbReference type="Proteomes" id="UP000092971">
    <property type="component" value="Chromosome"/>
</dbReference>
<evidence type="ECO:0000256" key="3">
    <source>
        <dbReference type="ARBA" id="ARBA00022691"/>
    </source>
</evidence>
<dbReference type="GO" id="GO:0008171">
    <property type="term" value="F:O-methyltransferase activity"/>
    <property type="evidence" value="ECO:0007669"/>
    <property type="project" value="InterPro"/>
</dbReference>
<feature type="binding site" evidence="4">
    <location>
        <position position="134"/>
    </location>
    <ligand>
        <name>S-adenosyl-L-methionine</name>
        <dbReference type="ChEBI" id="CHEBI:59789"/>
    </ligand>
</feature>
<dbReference type="InterPro" id="IPR002935">
    <property type="entry name" value="SAM_O-MeTrfase"/>
</dbReference>
<evidence type="ECO:0000313" key="5">
    <source>
        <dbReference type="EMBL" id="ANW98847.1"/>
    </source>
</evidence>
<evidence type="ECO:0000256" key="1">
    <source>
        <dbReference type="ARBA" id="ARBA00022603"/>
    </source>
</evidence>
<comment type="catalytic activity">
    <reaction evidence="4">
        <text>5-hydroxyuridine(34) in tRNA + S-adenosyl-L-methionine = 5-methoxyuridine(34) in tRNA + S-adenosyl-L-homocysteine + H(+)</text>
        <dbReference type="Rhea" id="RHEA:60524"/>
        <dbReference type="Rhea" id="RHEA-COMP:13381"/>
        <dbReference type="Rhea" id="RHEA-COMP:15591"/>
        <dbReference type="ChEBI" id="CHEBI:15378"/>
        <dbReference type="ChEBI" id="CHEBI:57856"/>
        <dbReference type="ChEBI" id="CHEBI:59789"/>
        <dbReference type="ChEBI" id="CHEBI:136877"/>
        <dbReference type="ChEBI" id="CHEBI:143860"/>
    </reaction>
</comment>
<name>A0A1B1YDL8_THEST</name>